<evidence type="ECO:0000256" key="2">
    <source>
        <dbReference type="ARBA" id="ARBA00007719"/>
    </source>
</evidence>
<evidence type="ECO:0000256" key="6">
    <source>
        <dbReference type="ARBA" id="ARBA00034687"/>
    </source>
</evidence>
<accession>A0AAN7TJH1</accession>
<evidence type="ECO:0000313" key="8">
    <source>
        <dbReference type="Proteomes" id="UP001310890"/>
    </source>
</evidence>
<keyword evidence="4" id="KW-0963">Cytoplasm</keyword>
<dbReference type="EMBL" id="JAVRRL010000021">
    <property type="protein sequence ID" value="KAK5113814.1"/>
    <property type="molecule type" value="Genomic_DNA"/>
</dbReference>
<evidence type="ECO:0000313" key="7">
    <source>
        <dbReference type="EMBL" id="KAK5113814.1"/>
    </source>
</evidence>
<proteinExistence type="inferred from homology"/>
<dbReference type="InterPro" id="IPR027777">
    <property type="entry name" value="DCTN6"/>
</dbReference>
<dbReference type="PANTHER" id="PTHR13072:SF0">
    <property type="entry name" value="DYNACTIN SUBUNIT 6"/>
    <property type="match status" value="1"/>
</dbReference>
<comment type="caution">
    <text evidence="7">The sequence shown here is derived from an EMBL/GenBank/DDBJ whole genome shotgun (WGS) entry which is preliminary data.</text>
</comment>
<dbReference type="GO" id="GO:0070840">
    <property type="term" value="F:dynein complex binding"/>
    <property type="evidence" value="ECO:0007669"/>
    <property type="project" value="TreeGrafter"/>
</dbReference>
<evidence type="ECO:0000256" key="1">
    <source>
        <dbReference type="ARBA" id="ARBA00004245"/>
    </source>
</evidence>
<dbReference type="Gene3D" id="2.160.10.10">
    <property type="entry name" value="Hexapeptide repeat proteins"/>
    <property type="match status" value="1"/>
</dbReference>
<dbReference type="InterPro" id="IPR011004">
    <property type="entry name" value="Trimer_LpxA-like_sf"/>
</dbReference>
<protein>
    <recommendedName>
        <fullName evidence="3">Dynactin subunit 6</fullName>
    </recommendedName>
</protein>
<dbReference type="GO" id="GO:0005869">
    <property type="term" value="C:dynactin complex"/>
    <property type="evidence" value="ECO:0007669"/>
    <property type="project" value="InterPro"/>
</dbReference>
<organism evidence="7 8">
    <name type="scientific">Meristemomyces frigidus</name>
    <dbReference type="NCBI Taxonomy" id="1508187"/>
    <lineage>
        <taxon>Eukaryota</taxon>
        <taxon>Fungi</taxon>
        <taxon>Dikarya</taxon>
        <taxon>Ascomycota</taxon>
        <taxon>Pezizomycotina</taxon>
        <taxon>Dothideomycetes</taxon>
        <taxon>Dothideomycetidae</taxon>
        <taxon>Mycosphaerellales</taxon>
        <taxon>Teratosphaeriaceae</taxon>
        <taxon>Meristemomyces</taxon>
    </lineage>
</organism>
<dbReference type="SUPFAM" id="SSF51161">
    <property type="entry name" value="Trimeric LpxA-like enzymes"/>
    <property type="match status" value="1"/>
</dbReference>
<comment type="function">
    <text evidence="6">Part of the dynactin complex that activates the molecular motor dynein for ultra-processive transport along microtubules.</text>
</comment>
<name>A0AAN7TJH1_9PEZI</name>
<evidence type="ECO:0000256" key="3">
    <source>
        <dbReference type="ARBA" id="ARBA00016573"/>
    </source>
</evidence>
<sequence length="190" mass="19946">MATTSSAKRKTDIPAAKPPCAIHSSAIIADKAQITGTHPVTIGQNTVLHPYARIRAEGGAVTIGRNCVVCEGAIVGTASENGFDVVIEDYVTIETGAAVEAKTVGYGCEIGVKAVVGREAMIGQWCRIAALEKVDNVVEDFTVVFGDGARREDVALREHEAIRDARAEGMEKGAALMRKLIPSAAAKWAG</sequence>
<gene>
    <name evidence="7" type="ORF">LTR62_003198</name>
</gene>
<evidence type="ECO:0000256" key="4">
    <source>
        <dbReference type="ARBA" id="ARBA00022490"/>
    </source>
</evidence>
<evidence type="ECO:0000256" key="5">
    <source>
        <dbReference type="ARBA" id="ARBA00023212"/>
    </source>
</evidence>
<dbReference type="PANTHER" id="PTHR13072">
    <property type="entry name" value="DYNACTIN 6"/>
    <property type="match status" value="1"/>
</dbReference>
<reference evidence="7" key="1">
    <citation type="submission" date="2023-08" db="EMBL/GenBank/DDBJ databases">
        <title>Black Yeasts Isolated from many extreme environments.</title>
        <authorList>
            <person name="Coleine C."/>
            <person name="Stajich J.E."/>
            <person name="Selbmann L."/>
        </authorList>
    </citation>
    <scope>NUCLEOTIDE SEQUENCE</scope>
    <source>
        <strain evidence="7">CCFEE 5401</strain>
    </source>
</reference>
<dbReference type="AlphaFoldDB" id="A0AAN7TJH1"/>
<comment type="subcellular location">
    <subcellularLocation>
        <location evidence="1">Cytoplasm</location>
        <location evidence="1">Cytoskeleton</location>
    </subcellularLocation>
</comment>
<dbReference type="Proteomes" id="UP001310890">
    <property type="component" value="Unassembled WGS sequence"/>
</dbReference>
<dbReference type="GO" id="GO:0007052">
    <property type="term" value="P:mitotic spindle organization"/>
    <property type="evidence" value="ECO:0007669"/>
    <property type="project" value="TreeGrafter"/>
</dbReference>
<keyword evidence="5" id="KW-0206">Cytoskeleton</keyword>
<comment type="similarity">
    <text evidence="2">Belongs to the dynactin subunits 5/6 family. Dynactin subunit 6 subfamily.</text>
</comment>